<organism evidence="1 2">
    <name type="scientific">Hibiscus sabdariffa</name>
    <name type="common">roselle</name>
    <dbReference type="NCBI Taxonomy" id="183260"/>
    <lineage>
        <taxon>Eukaryota</taxon>
        <taxon>Viridiplantae</taxon>
        <taxon>Streptophyta</taxon>
        <taxon>Embryophyta</taxon>
        <taxon>Tracheophyta</taxon>
        <taxon>Spermatophyta</taxon>
        <taxon>Magnoliopsida</taxon>
        <taxon>eudicotyledons</taxon>
        <taxon>Gunneridae</taxon>
        <taxon>Pentapetalae</taxon>
        <taxon>rosids</taxon>
        <taxon>malvids</taxon>
        <taxon>Malvales</taxon>
        <taxon>Malvaceae</taxon>
        <taxon>Malvoideae</taxon>
        <taxon>Hibiscus</taxon>
    </lineage>
</organism>
<sequence length="89" mass="9307">MATPKCFKFFNILHNTSIFLTNGYTSDLALTQLDGRSSFLILSGGKTSVAFVSGEGNIPSSSGFTFAAGDIFGSARCDCGTGNQHMEAA</sequence>
<gene>
    <name evidence="1" type="ORF">V6N12_042762</name>
</gene>
<keyword evidence="2" id="KW-1185">Reference proteome</keyword>
<dbReference type="EMBL" id="JBBPBM010000226">
    <property type="protein sequence ID" value="KAK8499927.1"/>
    <property type="molecule type" value="Genomic_DNA"/>
</dbReference>
<proteinExistence type="predicted"/>
<protein>
    <submittedName>
        <fullName evidence="1">Uncharacterized protein</fullName>
    </submittedName>
</protein>
<reference evidence="1 2" key="1">
    <citation type="journal article" date="2024" name="G3 (Bethesda)">
        <title>Genome assembly of Hibiscus sabdariffa L. provides insights into metabolisms of medicinal natural products.</title>
        <authorList>
            <person name="Kim T."/>
        </authorList>
    </citation>
    <scope>NUCLEOTIDE SEQUENCE [LARGE SCALE GENOMIC DNA]</scope>
    <source>
        <strain evidence="1">TK-2024</strain>
        <tissue evidence="1">Old leaves</tissue>
    </source>
</reference>
<comment type="caution">
    <text evidence="1">The sequence shown here is derived from an EMBL/GenBank/DDBJ whole genome shotgun (WGS) entry which is preliminary data.</text>
</comment>
<accession>A0ABR2B1L4</accession>
<evidence type="ECO:0000313" key="2">
    <source>
        <dbReference type="Proteomes" id="UP001472677"/>
    </source>
</evidence>
<name>A0ABR2B1L4_9ROSI</name>
<evidence type="ECO:0000313" key="1">
    <source>
        <dbReference type="EMBL" id="KAK8499927.1"/>
    </source>
</evidence>
<dbReference type="Proteomes" id="UP001472677">
    <property type="component" value="Unassembled WGS sequence"/>
</dbReference>